<evidence type="ECO:0000256" key="8">
    <source>
        <dbReference type="ARBA" id="ARBA00022660"/>
    </source>
</evidence>
<dbReference type="PANTHER" id="PTHR10513">
    <property type="entry name" value="DEOXYNUCLEOSIDE KINASE"/>
    <property type="match status" value="1"/>
</dbReference>
<dbReference type="GO" id="GO:0006120">
    <property type="term" value="P:mitochondrial electron transport, NADH to ubiquinone"/>
    <property type="evidence" value="ECO:0007669"/>
    <property type="project" value="InterPro"/>
</dbReference>
<dbReference type="AlphaFoldDB" id="A0A226ELB6"/>
<evidence type="ECO:0000256" key="13">
    <source>
        <dbReference type="PIRNR" id="PIRNR000543"/>
    </source>
</evidence>
<dbReference type="PANTHER" id="PTHR10513:SF15">
    <property type="entry name" value="NADH DEHYDROGENASE [UBIQUINONE] 1 ALPHA SUBCOMPLEX SUBUNIT 10, MITOCHONDRIAL"/>
    <property type="match status" value="1"/>
</dbReference>
<evidence type="ECO:0000259" key="14">
    <source>
        <dbReference type="Pfam" id="PF01712"/>
    </source>
</evidence>
<comment type="similarity">
    <text evidence="4 13">Belongs to the complex I NDUFA10 subunit family.</text>
</comment>
<evidence type="ECO:0000313" key="16">
    <source>
        <dbReference type="Proteomes" id="UP000198287"/>
    </source>
</evidence>
<evidence type="ECO:0000256" key="6">
    <source>
        <dbReference type="ARBA" id="ARBA00022448"/>
    </source>
</evidence>
<dbReference type="Pfam" id="PF01712">
    <property type="entry name" value="dNK"/>
    <property type="match status" value="1"/>
</dbReference>
<evidence type="ECO:0000256" key="4">
    <source>
        <dbReference type="ARBA" id="ARBA00008606"/>
    </source>
</evidence>
<dbReference type="PIRSF" id="PIRSF000543">
    <property type="entry name" value="NADH_UQ_42KD"/>
    <property type="match status" value="1"/>
</dbReference>
<keyword evidence="8 13" id="KW-0679">Respiratory chain</keyword>
<evidence type="ECO:0000256" key="5">
    <source>
        <dbReference type="ARBA" id="ARBA00017279"/>
    </source>
</evidence>
<dbReference type="InterPro" id="IPR027417">
    <property type="entry name" value="P-loop_NTPase"/>
</dbReference>
<comment type="cofactor">
    <cofactor evidence="1 13">
        <name>FAD</name>
        <dbReference type="ChEBI" id="CHEBI:57692"/>
    </cofactor>
</comment>
<comment type="caution">
    <text evidence="15">The sequence shown here is derived from an EMBL/GenBank/DDBJ whole genome shotgun (WGS) entry which is preliminary data.</text>
</comment>
<keyword evidence="12 13" id="KW-0496">Mitochondrion</keyword>
<evidence type="ECO:0000256" key="3">
    <source>
        <dbReference type="ARBA" id="ARBA00004305"/>
    </source>
</evidence>
<evidence type="ECO:0000256" key="10">
    <source>
        <dbReference type="ARBA" id="ARBA00022946"/>
    </source>
</evidence>
<keyword evidence="10" id="KW-0809">Transit peptide</keyword>
<reference evidence="15 16" key="1">
    <citation type="submission" date="2015-12" db="EMBL/GenBank/DDBJ databases">
        <title>The genome of Folsomia candida.</title>
        <authorList>
            <person name="Faddeeva A."/>
            <person name="Derks M.F."/>
            <person name="Anvar Y."/>
            <person name="Smit S."/>
            <person name="Van Straalen N."/>
            <person name="Roelofs D."/>
        </authorList>
    </citation>
    <scope>NUCLEOTIDE SEQUENCE [LARGE SCALE GENOMIC DNA]</scope>
    <source>
        <strain evidence="15 16">VU population</strain>
        <tissue evidence="15">Whole body</tissue>
    </source>
</reference>
<evidence type="ECO:0000256" key="7">
    <source>
        <dbReference type="ARBA" id="ARBA00022630"/>
    </source>
</evidence>
<accession>A0A226ELB6</accession>
<comment type="subcellular location">
    <subcellularLocation>
        <location evidence="3 13">Mitochondrion matrix</location>
    </subcellularLocation>
</comment>
<evidence type="ECO:0000256" key="2">
    <source>
        <dbReference type="ARBA" id="ARBA00003195"/>
    </source>
</evidence>
<dbReference type="GO" id="GO:0005759">
    <property type="term" value="C:mitochondrial matrix"/>
    <property type="evidence" value="ECO:0007669"/>
    <property type="project" value="UniProtKB-SubCell"/>
</dbReference>
<name>A0A226ELB6_FOLCA</name>
<keyword evidence="16" id="KW-1185">Reference proteome</keyword>
<keyword evidence="6 13" id="KW-0813">Transport</keyword>
<dbReference type="Proteomes" id="UP000198287">
    <property type="component" value="Unassembled WGS sequence"/>
</dbReference>
<protein>
    <recommendedName>
        <fullName evidence="5 13">NADH dehydrogenase [ubiquinone] 1 alpha subcomplex subunit 10, mitochondrial</fullName>
    </recommendedName>
</protein>
<organism evidence="15 16">
    <name type="scientific">Folsomia candida</name>
    <name type="common">Springtail</name>
    <dbReference type="NCBI Taxonomy" id="158441"/>
    <lineage>
        <taxon>Eukaryota</taxon>
        <taxon>Metazoa</taxon>
        <taxon>Ecdysozoa</taxon>
        <taxon>Arthropoda</taxon>
        <taxon>Hexapoda</taxon>
        <taxon>Collembola</taxon>
        <taxon>Entomobryomorpha</taxon>
        <taxon>Isotomoidea</taxon>
        <taxon>Isotomidae</taxon>
        <taxon>Proisotominae</taxon>
        <taxon>Folsomia</taxon>
    </lineage>
</organism>
<evidence type="ECO:0000256" key="12">
    <source>
        <dbReference type="ARBA" id="ARBA00023128"/>
    </source>
</evidence>
<evidence type="ECO:0000256" key="11">
    <source>
        <dbReference type="ARBA" id="ARBA00022982"/>
    </source>
</evidence>
<comment type="function">
    <text evidence="2 13">Accessory subunit of the mitochondrial membrane respiratory chain NADH dehydrogenase (Complex I), that is believed not to be involved in catalysis. Complex I functions in the transfer of electrons from NADH to the respiratory chain. The immediate electron acceptor for the enzyme is believed to be ubiquinone.</text>
</comment>
<proteinExistence type="inferred from homology"/>
<evidence type="ECO:0000256" key="9">
    <source>
        <dbReference type="ARBA" id="ARBA00022827"/>
    </source>
</evidence>
<dbReference type="InterPro" id="IPR031314">
    <property type="entry name" value="DNK_dom"/>
</dbReference>
<evidence type="ECO:0000256" key="1">
    <source>
        <dbReference type="ARBA" id="ARBA00001974"/>
    </source>
</evidence>
<gene>
    <name evidence="15" type="ORF">Fcan01_07722</name>
</gene>
<dbReference type="EMBL" id="LNIX01000003">
    <property type="protein sequence ID" value="OXA58090.1"/>
    <property type="molecule type" value="Genomic_DNA"/>
</dbReference>
<dbReference type="OMA" id="DPHNKKM"/>
<sequence length="400" mass="46832">MAFTPLRVGHKLINQCCNALVPRISIFKIQHASISGKTMRTEQVEKPKPWPYKERGYSNLQAYFDYTTKRLDDNSKVILVEGLPCIGKTEVAKGLAEELGMKHFPMVTMDSYYINAYGYDMRKLDPQIPSHLRSFSLEDFIKNPSDDRTPILQFTMFYQKLFQYIDGLAHLLNTGQGVILERSVYSDLVFFETLFALKHVDRWERKGYYEWRDIALPELMKPHLVVYLDASPATVEENLKRRGKGEEKHINKNFLEILDKNYKEQFLQTISEHAEVLVYDWNTPGDPEIIVEDIETIDFDRFDILDPKMGDWRLKEEWDWNEKRYNFTHGSSRAILANGLLHHYTESTPRLNWTAQEALVMNKIIESAPGMKYETGYNVDQGDNILFKTKDHTPFVRDQH</sequence>
<keyword evidence="9 13" id="KW-0274">FAD</keyword>
<dbReference type="InterPro" id="IPR015828">
    <property type="entry name" value="NDUFA10"/>
</dbReference>
<feature type="domain" description="Deoxynucleoside kinase" evidence="14">
    <location>
        <begin position="78"/>
        <end position="283"/>
    </location>
</feature>
<evidence type="ECO:0000313" key="15">
    <source>
        <dbReference type="EMBL" id="OXA58090.1"/>
    </source>
</evidence>
<keyword evidence="11 13" id="KW-0249">Electron transport</keyword>
<dbReference type="Gene3D" id="3.40.50.300">
    <property type="entry name" value="P-loop containing nucleotide triphosphate hydrolases"/>
    <property type="match status" value="1"/>
</dbReference>
<dbReference type="SUPFAM" id="SSF52540">
    <property type="entry name" value="P-loop containing nucleoside triphosphate hydrolases"/>
    <property type="match status" value="1"/>
</dbReference>
<dbReference type="InterPro" id="IPR050566">
    <property type="entry name" value="Deoxyribonucleoside_kinase"/>
</dbReference>
<dbReference type="STRING" id="158441.A0A226ELB6"/>
<keyword evidence="7 13" id="KW-0285">Flavoprotein</keyword>
<dbReference type="OrthoDB" id="17400at2759"/>